<evidence type="ECO:0000259" key="1">
    <source>
        <dbReference type="Pfam" id="PF12770"/>
    </source>
</evidence>
<evidence type="ECO:0000313" key="2">
    <source>
        <dbReference type="EMBL" id="KAJ3485143.1"/>
    </source>
</evidence>
<dbReference type="AlphaFoldDB" id="A0AAD5V397"/>
<protein>
    <recommendedName>
        <fullName evidence="1">CHAT domain-containing protein</fullName>
    </recommendedName>
</protein>
<gene>
    <name evidence="2" type="ORF">NLI96_g5157</name>
</gene>
<evidence type="ECO:0000313" key="3">
    <source>
        <dbReference type="Proteomes" id="UP001212997"/>
    </source>
</evidence>
<dbReference type="InterPro" id="IPR024983">
    <property type="entry name" value="CHAT_dom"/>
</dbReference>
<organism evidence="2 3">
    <name type="scientific">Meripilus lineatus</name>
    <dbReference type="NCBI Taxonomy" id="2056292"/>
    <lineage>
        <taxon>Eukaryota</taxon>
        <taxon>Fungi</taxon>
        <taxon>Dikarya</taxon>
        <taxon>Basidiomycota</taxon>
        <taxon>Agaricomycotina</taxon>
        <taxon>Agaricomycetes</taxon>
        <taxon>Polyporales</taxon>
        <taxon>Meripilaceae</taxon>
        <taxon>Meripilus</taxon>
    </lineage>
</organism>
<keyword evidence="3" id="KW-1185">Reference proteome</keyword>
<dbReference type="Pfam" id="PF12770">
    <property type="entry name" value="CHAT"/>
    <property type="match status" value="1"/>
</dbReference>
<feature type="domain" description="CHAT" evidence="1">
    <location>
        <begin position="828"/>
        <end position="1094"/>
    </location>
</feature>
<proteinExistence type="predicted"/>
<name>A0AAD5V397_9APHY</name>
<dbReference type="Proteomes" id="UP001212997">
    <property type="component" value="Unassembled WGS sequence"/>
</dbReference>
<accession>A0AAD5V397</accession>
<dbReference type="EMBL" id="JANAWD010000163">
    <property type="protein sequence ID" value="KAJ3485143.1"/>
    <property type="molecule type" value="Genomic_DNA"/>
</dbReference>
<reference evidence="2" key="1">
    <citation type="submission" date="2022-07" db="EMBL/GenBank/DDBJ databases">
        <title>Genome Sequence of Physisporinus lineatus.</title>
        <authorList>
            <person name="Buettner E."/>
        </authorList>
    </citation>
    <scope>NUCLEOTIDE SEQUENCE</scope>
    <source>
        <strain evidence="2">VT162</strain>
    </source>
</reference>
<comment type="caution">
    <text evidence="2">The sequence shown here is derived from an EMBL/GenBank/DDBJ whole genome shotgun (WGS) entry which is preliminary data.</text>
</comment>
<sequence length="1193" mass="134536">MDLHQINRLALSRRLREHREVSEAWEIIQDFNFCGDMPDALHDEGLQSFIVPELTTTISRLDAHDYDPDDLEPIPFALLTKAYLFAVRFRLTGGLDDINEAISLLQIATHFPDSNPSLMASYTSILTNLRYGRTEDPDDLDRIIESEEALLQFEESRRHPMFLQLAVHLGIRFNKTHNVADIERVLSLSEEIIPLLSTELEVLQSWSMIRASQITRLSNMAREFPDIRQAFERVETGVLLSTDPEAIRALYRFLGQQFGFAARKSGDFTQLREIGLILATRSRPEHTRWASSFVIIFQGVPEAELDKSIALLRGLCDDTKPDDECLPTYTMALAAALYRRFLTLNKPQDIQEAIAYRKPFASLGAFLIDPMLFYSATDLHPELAEKFKMAVIAYLGEDSKEWLASIPNPPTLLQFQGKFVDLLRDKTDLSSDPLHQDIDSFYTLDGFGPHERDSHYYCHELSNQATRYSSRYESSHDQADLEQAVLYRQKVVDLLPHDHHAPHQDSHKLHLAMDVFSLHAHSKSVPVDQLRSALDLLGAVANDPQADISNRRIATRQWFQNLHMNPLYDERKHHISDMCDTWLSIVREQNWLSSSTRATLLLQRNADRETLPIIVAVFILASLRSEAGVSINRALQILESGRSLLWGQVQSLRINVDTLPAASRNLFAQLEETSRSLKCHWGLAPLPGPERLGDHIHRAHERRRQIIEEIRLIPGFEDAFQDNVELEIGVKCTTPDGPVVTLIVSPLDIPGCLAIIMTTSGHCIQPLPITLDLLKQLHDALRYFTKSRGSVRREDVDFAIMDDSSPSTSCHRAVRKKHGPLTRSVEKILECLWDNVAKPVLDRIREITSSDTKGKERADRKPPLHERKRIWWCCVGEFSFMPIHAAGIYQGDMCTSVSDYFISSYTPTLKALLRARERPLPNGCKILAAAQPDPRVAGMIALPSVREELHKILEIVPHENLIPLGISEKPDPEGKDATVENVVAKLPEANILHLACHGVQDRVDPLDSGFILAGGKKLTVEDIMKLDLPNAHTAILSACHTASNDAVIPDESINLASALLYAGFSSILGTKWPMSDDDGPLIAEEVYTSLFRSQGEELFRPLIIQRWSQQNPDGWNEIWQSYKDESTETDSSAGVKDVAIRKFGISLHEAMTEGSGRSLHLFYLPEIIDGIARKLRTQGVPASRWATFIHIGA</sequence>